<organism evidence="2 3">
    <name type="scientific">Saponaria officinalis</name>
    <name type="common">Common soapwort</name>
    <name type="synonym">Lychnis saponaria</name>
    <dbReference type="NCBI Taxonomy" id="3572"/>
    <lineage>
        <taxon>Eukaryota</taxon>
        <taxon>Viridiplantae</taxon>
        <taxon>Streptophyta</taxon>
        <taxon>Embryophyta</taxon>
        <taxon>Tracheophyta</taxon>
        <taxon>Spermatophyta</taxon>
        <taxon>Magnoliopsida</taxon>
        <taxon>eudicotyledons</taxon>
        <taxon>Gunneridae</taxon>
        <taxon>Pentapetalae</taxon>
        <taxon>Caryophyllales</taxon>
        <taxon>Caryophyllaceae</taxon>
        <taxon>Caryophylleae</taxon>
        <taxon>Saponaria</taxon>
    </lineage>
</organism>
<sequence length="329" mass="38020">MVTFYESLLPSVQWWVNISSGGSFYDLSAEKARNVIENMVSVEPNGKFKWGTLEGKPRPIVEPNVNSLLDDMCEMVEYLLLEKDRDNQSKSLINDDDDYDLVEHSEDALNVDVSPPLNHDMHESSLNLHGNDDMFNDDCNFVKPCELVNDVLMPPLDDMIVLDDSFSLKHDVSDLSTPLCELGNMLNELENDEFMQFENNETLESKQFFENDKFGQNENCLEGNEIFNDNCDENDEIFDDRLEVKWDDENDDPLNESRECKIDVLSGFEMCNPLVLQFEQNDKSRGEFEMLNVYVYSHKLLISILSSLVFYLMVVLNVTSQVYEDRRTS</sequence>
<dbReference type="Proteomes" id="UP001443914">
    <property type="component" value="Unassembled WGS sequence"/>
</dbReference>
<feature type="transmembrane region" description="Helical" evidence="1">
    <location>
        <begin position="300"/>
        <end position="319"/>
    </location>
</feature>
<keyword evidence="1" id="KW-0472">Membrane</keyword>
<proteinExistence type="predicted"/>
<accession>A0AAW1IPB5</accession>
<keyword evidence="1" id="KW-1133">Transmembrane helix</keyword>
<evidence type="ECO:0000256" key="1">
    <source>
        <dbReference type="SAM" id="Phobius"/>
    </source>
</evidence>
<name>A0AAW1IPB5_SAPOF</name>
<evidence type="ECO:0000313" key="3">
    <source>
        <dbReference type="Proteomes" id="UP001443914"/>
    </source>
</evidence>
<dbReference type="AlphaFoldDB" id="A0AAW1IPB5"/>
<protein>
    <submittedName>
        <fullName evidence="2">Uncharacterized protein</fullName>
    </submittedName>
</protein>
<evidence type="ECO:0000313" key="2">
    <source>
        <dbReference type="EMBL" id="KAK9691221.1"/>
    </source>
</evidence>
<comment type="caution">
    <text evidence="2">The sequence shown here is derived from an EMBL/GenBank/DDBJ whole genome shotgun (WGS) entry which is preliminary data.</text>
</comment>
<gene>
    <name evidence="2" type="ORF">RND81_09G183700</name>
</gene>
<reference evidence="2" key="1">
    <citation type="submission" date="2024-03" db="EMBL/GenBank/DDBJ databases">
        <title>WGS assembly of Saponaria officinalis var. Norfolk2.</title>
        <authorList>
            <person name="Jenkins J."/>
            <person name="Shu S."/>
            <person name="Grimwood J."/>
            <person name="Barry K."/>
            <person name="Goodstein D."/>
            <person name="Schmutz J."/>
            <person name="Leebens-Mack J."/>
            <person name="Osbourn A."/>
        </authorList>
    </citation>
    <scope>NUCLEOTIDE SEQUENCE [LARGE SCALE GENOMIC DNA]</scope>
    <source>
        <strain evidence="2">JIC</strain>
    </source>
</reference>
<dbReference type="EMBL" id="JBDFQZ010000009">
    <property type="protein sequence ID" value="KAK9691221.1"/>
    <property type="molecule type" value="Genomic_DNA"/>
</dbReference>
<keyword evidence="3" id="KW-1185">Reference proteome</keyword>
<keyword evidence="1" id="KW-0812">Transmembrane</keyword>